<dbReference type="EMBL" id="JAAALK010000283">
    <property type="protein sequence ID" value="KAG8076199.1"/>
    <property type="molecule type" value="Genomic_DNA"/>
</dbReference>
<sequence length="86" mass="9152">MAPASAREWRGTCGECVGALRQAGEAFCARSGMGGDVRLVMATGWRCTPRHGAEQVRRWNGEAVDLQGGVVGGGRCGYDDVGRVRR</sequence>
<proteinExistence type="predicted"/>
<reference evidence="1" key="1">
    <citation type="journal article" date="2021" name="bioRxiv">
        <title>Whole Genome Assembly and Annotation of Northern Wild Rice, Zizania palustris L., Supports a Whole Genome Duplication in the Zizania Genus.</title>
        <authorList>
            <person name="Haas M."/>
            <person name="Kono T."/>
            <person name="Macchietto M."/>
            <person name="Millas R."/>
            <person name="McGilp L."/>
            <person name="Shao M."/>
            <person name="Duquette J."/>
            <person name="Hirsch C.N."/>
            <person name="Kimball J."/>
        </authorList>
    </citation>
    <scope>NUCLEOTIDE SEQUENCE</scope>
    <source>
        <tissue evidence="1">Fresh leaf tissue</tissue>
    </source>
</reference>
<comment type="caution">
    <text evidence="1">The sequence shown here is derived from an EMBL/GenBank/DDBJ whole genome shotgun (WGS) entry which is preliminary data.</text>
</comment>
<organism evidence="1 2">
    <name type="scientific">Zizania palustris</name>
    <name type="common">Northern wild rice</name>
    <dbReference type="NCBI Taxonomy" id="103762"/>
    <lineage>
        <taxon>Eukaryota</taxon>
        <taxon>Viridiplantae</taxon>
        <taxon>Streptophyta</taxon>
        <taxon>Embryophyta</taxon>
        <taxon>Tracheophyta</taxon>
        <taxon>Spermatophyta</taxon>
        <taxon>Magnoliopsida</taxon>
        <taxon>Liliopsida</taxon>
        <taxon>Poales</taxon>
        <taxon>Poaceae</taxon>
        <taxon>BOP clade</taxon>
        <taxon>Oryzoideae</taxon>
        <taxon>Oryzeae</taxon>
        <taxon>Zizaniinae</taxon>
        <taxon>Zizania</taxon>
    </lineage>
</organism>
<protein>
    <submittedName>
        <fullName evidence="1">Uncharacterized protein</fullName>
    </submittedName>
</protein>
<evidence type="ECO:0000313" key="2">
    <source>
        <dbReference type="Proteomes" id="UP000729402"/>
    </source>
</evidence>
<name>A0A8J5T181_ZIZPA</name>
<dbReference type="Proteomes" id="UP000729402">
    <property type="component" value="Unassembled WGS sequence"/>
</dbReference>
<evidence type="ECO:0000313" key="1">
    <source>
        <dbReference type="EMBL" id="KAG8076199.1"/>
    </source>
</evidence>
<dbReference type="AlphaFoldDB" id="A0A8J5T181"/>
<accession>A0A8J5T181</accession>
<reference evidence="1" key="2">
    <citation type="submission" date="2021-02" db="EMBL/GenBank/DDBJ databases">
        <authorList>
            <person name="Kimball J.A."/>
            <person name="Haas M.W."/>
            <person name="Macchietto M."/>
            <person name="Kono T."/>
            <person name="Duquette J."/>
            <person name="Shao M."/>
        </authorList>
    </citation>
    <scope>NUCLEOTIDE SEQUENCE</scope>
    <source>
        <tissue evidence="1">Fresh leaf tissue</tissue>
    </source>
</reference>
<gene>
    <name evidence="1" type="ORF">GUJ93_ZPchr0006g44976</name>
</gene>
<keyword evidence="2" id="KW-1185">Reference proteome</keyword>